<feature type="compositionally biased region" description="Acidic residues" evidence="1">
    <location>
        <begin position="171"/>
        <end position="182"/>
    </location>
</feature>
<dbReference type="RefSeq" id="WP_244803521.1">
    <property type="nucleotide sequence ID" value="NZ_JALIEA010000011.1"/>
</dbReference>
<evidence type="ECO:0000256" key="1">
    <source>
        <dbReference type="SAM" id="MobiDB-lite"/>
    </source>
</evidence>
<sequence length="299" mass="31499">MTVSKEPVMLKKSHTWKLAALTAVTLPAFTLVACTTTGEEGASGASEVSGTEVQGESPEAPAFAGERLPSSIVDGAPKGVDVTEPGRELSFGDAGYVVTGGADAPQYWRVKVQEPEEIDADDVALTGDDNEDVGTFVCLTYTVELLHAEAAPETSAETSAETSPETSAETTEAEPDTDMEPEPEAFEAAVPELDPVDDKAREANRVLYAGEAECGVDEEDALPSDLADVEPDTTYTRAVLSYTDKDPRRGITPTGLAFTYDLDGASGTADATDTSTSTEPPEPTDEPEETPDNDVVLWN</sequence>
<evidence type="ECO:0000313" key="4">
    <source>
        <dbReference type="Proteomes" id="UP001139207"/>
    </source>
</evidence>
<organism evidence="3 4">
    <name type="scientific">Corynebacterium kalidii</name>
    <dbReference type="NCBI Taxonomy" id="2931982"/>
    <lineage>
        <taxon>Bacteria</taxon>
        <taxon>Bacillati</taxon>
        <taxon>Actinomycetota</taxon>
        <taxon>Actinomycetes</taxon>
        <taxon>Mycobacteriales</taxon>
        <taxon>Corynebacteriaceae</taxon>
        <taxon>Corynebacterium</taxon>
    </lineage>
</organism>
<proteinExistence type="predicted"/>
<feature type="region of interest" description="Disordered" evidence="1">
    <location>
        <begin position="150"/>
        <end position="182"/>
    </location>
</feature>
<keyword evidence="2" id="KW-0732">Signal</keyword>
<dbReference type="Proteomes" id="UP001139207">
    <property type="component" value="Unassembled WGS sequence"/>
</dbReference>
<keyword evidence="4" id="KW-1185">Reference proteome</keyword>
<dbReference type="EMBL" id="JALIEA010000011">
    <property type="protein sequence ID" value="MCJ7857769.1"/>
    <property type="molecule type" value="Genomic_DNA"/>
</dbReference>
<feature type="region of interest" description="Disordered" evidence="1">
    <location>
        <begin position="40"/>
        <end position="63"/>
    </location>
</feature>
<feature type="compositionally biased region" description="Acidic residues" evidence="1">
    <location>
        <begin position="282"/>
        <end position="292"/>
    </location>
</feature>
<accession>A0A9X1WEZ7</accession>
<comment type="caution">
    <text evidence="3">The sequence shown here is derived from an EMBL/GenBank/DDBJ whole genome shotgun (WGS) entry which is preliminary data.</text>
</comment>
<gene>
    <name evidence="3" type="ORF">MUN33_03425</name>
</gene>
<protein>
    <submittedName>
        <fullName evidence="3">Uncharacterized protein</fullName>
    </submittedName>
</protein>
<dbReference type="AlphaFoldDB" id="A0A9X1WEZ7"/>
<feature type="signal peptide" evidence="2">
    <location>
        <begin position="1"/>
        <end position="33"/>
    </location>
</feature>
<feature type="compositionally biased region" description="Low complexity" evidence="1">
    <location>
        <begin position="150"/>
        <end position="170"/>
    </location>
</feature>
<name>A0A9X1WEZ7_9CORY</name>
<feature type="region of interest" description="Disordered" evidence="1">
    <location>
        <begin position="261"/>
        <end position="299"/>
    </location>
</feature>
<reference evidence="3" key="1">
    <citation type="submission" date="2022-04" db="EMBL/GenBank/DDBJ databases">
        <title>Corynebacterium kalidii LD5P10.</title>
        <authorList>
            <person name="Sun J.Q."/>
        </authorList>
    </citation>
    <scope>NUCLEOTIDE SEQUENCE</scope>
    <source>
        <strain evidence="3">LD5P10</strain>
    </source>
</reference>
<feature type="compositionally biased region" description="Low complexity" evidence="1">
    <location>
        <begin position="263"/>
        <end position="279"/>
    </location>
</feature>
<evidence type="ECO:0000256" key="2">
    <source>
        <dbReference type="SAM" id="SignalP"/>
    </source>
</evidence>
<feature type="chain" id="PRO_5040893133" evidence="2">
    <location>
        <begin position="34"/>
        <end position="299"/>
    </location>
</feature>
<evidence type="ECO:0000313" key="3">
    <source>
        <dbReference type="EMBL" id="MCJ7857769.1"/>
    </source>
</evidence>
<dbReference type="PROSITE" id="PS51257">
    <property type="entry name" value="PROKAR_LIPOPROTEIN"/>
    <property type="match status" value="1"/>
</dbReference>